<sequence>MTLLNEILNRSNLNDAYLQVYRNKGAAGIDGVTIHELKTYLKENRETLIQQIRDRKYKPQPVKRVEIPKDNGKKRQLGIPTVVDRVIQQAIAQVLTPIYEQQFSDNSYGFRPGRSCEMAIIKSLEIINDGYNWVVDIDLERFFDTVNHDRLINIIFKTIKDGDVMSLISRFLKSGVMVQGKYKESTIGTPQGGNLSPLLSNIMLNELDKELARRGLRFVRYADDCNIYVGSEKAANRVMKTITTFIEKKLGLIVNANKSKIGKPNDIKFLGFGYFYDYRSKRYHVKPHHLSLIKFKRKLKQLTKRSWSLSLDYRLLKIKQLITGWVNYFRISKMKSALRLIDRKVRARIRVIIWKQWKVCSKQIKSLVQLGINEEEAKGLTYCRKGYQFIGYSYVVQRAINNKRLKKRGLASALDHYLKVHTVI</sequence>
<dbReference type="Pfam" id="PF08388">
    <property type="entry name" value="GIIM"/>
    <property type="match status" value="1"/>
</dbReference>
<dbReference type="NCBIfam" id="TIGR04416">
    <property type="entry name" value="group_II_RT_mat"/>
    <property type="match status" value="1"/>
</dbReference>
<dbReference type="EC" id="3.4.21.92" evidence="2"/>
<dbReference type="Pfam" id="PF00078">
    <property type="entry name" value="RVT_1"/>
    <property type="match status" value="1"/>
</dbReference>
<evidence type="ECO:0000259" key="1">
    <source>
        <dbReference type="PROSITE" id="PS50878"/>
    </source>
</evidence>
<dbReference type="InterPro" id="IPR013597">
    <property type="entry name" value="Mat_intron_G2"/>
</dbReference>
<comment type="caution">
    <text evidence="2">The sequence shown here is derived from an EMBL/GenBank/DDBJ whole genome shotgun (WGS) entry which is preliminary data.</text>
</comment>
<evidence type="ECO:0000313" key="3">
    <source>
        <dbReference type="Proteomes" id="UP000005707"/>
    </source>
</evidence>
<dbReference type="AlphaFoldDB" id="U2FLR6"/>
<organism evidence="2 3">
    <name type="scientific">Haloplasma contractile SSD-17B</name>
    <dbReference type="NCBI Taxonomy" id="1033810"/>
    <lineage>
        <taxon>Bacteria</taxon>
        <taxon>Bacillati</taxon>
        <taxon>Mycoplasmatota</taxon>
        <taxon>Mollicutes</taxon>
        <taxon>Haloplasmatales</taxon>
        <taxon>Haloplasmataceae</taxon>
        <taxon>Haloplasma</taxon>
    </lineage>
</organism>
<keyword evidence="3" id="KW-1185">Reference proteome</keyword>
<dbReference type="eggNOG" id="COG3344">
    <property type="taxonomic scope" value="Bacteria"/>
</dbReference>
<dbReference type="InterPro" id="IPR030931">
    <property type="entry name" value="Group_II_RT_mat"/>
</dbReference>
<evidence type="ECO:0000313" key="2">
    <source>
        <dbReference type="EMBL" id="ERJ12134.1"/>
    </source>
</evidence>
<dbReference type="SUPFAM" id="SSF56672">
    <property type="entry name" value="DNA/RNA polymerases"/>
    <property type="match status" value="1"/>
</dbReference>
<dbReference type="GO" id="GO:0006508">
    <property type="term" value="P:proteolysis"/>
    <property type="evidence" value="ECO:0007669"/>
    <property type="project" value="UniProtKB-KW"/>
</dbReference>
<dbReference type="Proteomes" id="UP000005707">
    <property type="component" value="Unassembled WGS sequence"/>
</dbReference>
<reference evidence="2 3" key="2">
    <citation type="journal article" date="2013" name="PLoS ONE">
        <title>INDIGO - INtegrated Data Warehouse of MIcrobial GenOmes with Examples from the Red Sea Extremophiles.</title>
        <authorList>
            <person name="Alam I."/>
            <person name="Antunes A."/>
            <person name="Kamau A.A."/>
            <person name="Ba Alawi W."/>
            <person name="Kalkatawi M."/>
            <person name="Stingl U."/>
            <person name="Bajic V.B."/>
        </authorList>
    </citation>
    <scope>NUCLEOTIDE SEQUENCE [LARGE SCALE GENOMIC DNA]</scope>
    <source>
        <strain evidence="2 3">SSD-17B</strain>
    </source>
</reference>
<dbReference type="PROSITE" id="PS50878">
    <property type="entry name" value="RT_POL"/>
    <property type="match status" value="1"/>
</dbReference>
<feature type="domain" description="Reverse transcriptase" evidence="1">
    <location>
        <begin position="48"/>
        <end position="274"/>
    </location>
</feature>
<dbReference type="RefSeq" id="WP_008825133.1">
    <property type="nucleotide sequence ID" value="NZ_AFNU02000005.1"/>
</dbReference>
<dbReference type="InParanoid" id="U2FLR6"/>
<dbReference type="OrthoDB" id="9788687at2"/>
<dbReference type="GO" id="GO:0004252">
    <property type="term" value="F:serine-type endopeptidase activity"/>
    <property type="evidence" value="ECO:0007669"/>
    <property type="project" value="UniProtKB-EC"/>
</dbReference>
<keyword evidence="2" id="KW-0378">Hydrolase</keyword>
<dbReference type="InterPro" id="IPR000477">
    <property type="entry name" value="RT_dom"/>
</dbReference>
<dbReference type="PANTHER" id="PTHR34047:SF8">
    <property type="entry name" value="PROTEIN YKFC"/>
    <property type="match status" value="1"/>
</dbReference>
<keyword evidence="2" id="KW-0645">Protease</keyword>
<reference evidence="2 3" key="1">
    <citation type="journal article" date="2011" name="J. Bacteriol.">
        <title>Genome sequence of Haloplasma contractile, an unusual contractile bacterium from a deep-sea anoxic brine lake.</title>
        <authorList>
            <person name="Antunes A."/>
            <person name="Alam I."/>
            <person name="El Dorry H."/>
            <person name="Siam R."/>
            <person name="Robertson A."/>
            <person name="Bajic V.B."/>
            <person name="Stingl U."/>
        </authorList>
    </citation>
    <scope>NUCLEOTIDE SEQUENCE [LARGE SCALE GENOMIC DNA]</scope>
    <source>
        <strain evidence="2 3">SSD-17B</strain>
    </source>
</reference>
<protein>
    <submittedName>
        <fullName evidence="2">ATP-dependent Clp protease protease subunit protein</fullName>
        <ecNumber evidence="2">3.4.21.92</ecNumber>
    </submittedName>
</protein>
<dbReference type="InterPro" id="IPR051083">
    <property type="entry name" value="GrpII_Intron_Splice-Mob/Def"/>
</dbReference>
<proteinExistence type="predicted"/>
<gene>
    <name evidence="2" type="ORF">HLPCO_001661</name>
</gene>
<accession>U2FLR6</accession>
<name>U2FLR6_9MOLU</name>
<dbReference type="EMBL" id="AFNU02000005">
    <property type="protein sequence ID" value="ERJ12134.1"/>
    <property type="molecule type" value="Genomic_DNA"/>
</dbReference>
<dbReference type="CDD" id="cd01651">
    <property type="entry name" value="RT_G2_intron"/>
    <property type="match status" value="1"/>
</dbReference>
<dbReference type="InterPro" id="IPR043502">
    <property type="entry name" value="DNA/RNA_pol_sf"/>
</dbReference>
<dbReference type="PANTHER" id="PTHR34047">
    <property type="entry name" value="NUCLEAR INTRON MATURASE 1, MITOCHONDRIAL-RELATED"/>
    <property type="match status" value="1"/>
</dbReference>